<evidence type="ECO:0000313" key="3">
    <source>
        <dbReference type="Proteomes" id="UP000617734"/>
    </source>
</evidence>
<reference evidence="2" key="2">
    <citation type="submission" date="2020-09" db="EMBL/GenBank/DDBJ databases">
        <authorList>
            <person name="Sun Q."/>
            <person name="Ohkuma M."/>
        </authorList>
    </citation>
    <scope>NUCLEOTIDE SEQUENCE</scope>
    <source>
        <strain evidence="2">JCM 4646</strain>
    </source>
</reference>
<evidence type="ECO:0000256" key="1">
    <source>
        <dbReference type="SAM" id="MobiDB-lite"/>
    </source>
</evidence>
<feature type="compositionally biased region" description="Basic and acidic residues" evidence="1">
    <location>
        <begin position="36"/>
        <end position="62"/>
    </location>
</feature>
<reference evidence="2" key="1">
    <citation type="journal article" date="2014" name="Int. J. Syst. Evol. Microbiol.">
        <title>Complete genome sequence of Corynebacterium casei LMG S-19264T (=DSM 44701T), isolated from a smear-ripened cheese.</title>
        <authorList>
            <consortium name="US DOE Joint Genome Institute (JGI-PGF)"/>
            <person name="Walter F."/>
            <person name="Albersmeier A."/>
            <person name="Kalinowski J."/>
            <person name="Ruckert C."/>
        </authorList>
    </citation>
    <scope>NUCLEOTIDE SEQUENCE</scope>
    <source>
        <strain evidence="2">JCM 4646</strain>
    </source>
</reference>
<feature type="compositionally biased region" description="Polar residues" evidence="1">
    <location>
        <begin position="22"/>
        <end position="34"/>
    </location>
</feature>
<comment type="caution">
    <text evidence="2">The sequence shown here is derived from an EMBL/GenBank/DDBJ whole genome shotgun (WGS) entry which is preliminary data.</text>
</comment>
<feature type="region of interest" description="Disordered" evidence="1">
    <location>
        <begin position="1"/>
        <end position="89"/>
    </location>
</feature>
<keyword evidence="3" id="KW-1185">Reference proteome</keyword>
<gene>
    <name evidence="2" type="ORF">GCM10018781_30820</name>
</gene>
<dbReference type="EMBL" id="BNBO01000014">
    <property type="protein sequence ID" value="GHH70674.1"/>
    <property type="molecule type" value="Genomic_DNA"/>
</dbReference>
<proteinExistence type="predicted"/>
<dbReference type="RefSeq" id="WP_190211390.1">
    <property type="nucleotide sequence ID" value="NZ_BNBO01000014.1"/>
</dbReference>
<sequence>MGIFDRFRHKAHDAGEEARSSLGGTQEQDSTAMTDQARRAALAHDEAADAFPDRTERAREPEQPPSAMSAQEEEERARENMTAEGDPWD</sequence>
<accession>A0A919KSB7</accession>
<protein>
    <submittedName>
        <fullName evidence="2">Uncharacterized protein</fullName>
    </submittedName>
</protein>
<dbReference type="Proteomes" id="UP000617734">
    <property type="component" value="Unassembled WGS sequence"/>
</dbReference>
<dbReference type="GeneID" id="95353523"/>
<organism evidence="2 3">
    <name type="scientific">Kitasatospora indigofera</name>
    <dbReference type="NCBI Taxonomy" id="67307"/>
    <lineage>
        <taxon>Bacteria</taxon>
        <taxon>Bacillati</taxon>
        <taxon>Actinomycetota</taxon>
        <taxon>Actinomycetes</taxon>
        <taxon>Kitasatosporales</taxon>
        <taxon>Streptomycetaceae</taxon>
        <taxon>Kitasatospora</taxon>
    </lineage>
</organism>
<name>A0A919KSB7_9ACTN</name>
<evidence type="ECO:0000313" key="2">
    <source>
        <dbReference type="EMBL" id="GHH70674.1"/>
    </source>
</evidence>
<dbReference type="AlphaFoldDB" id="A0A919KSB7"/>